<name>A0ABP1DB02_9APHY</name>
<feature type="domain" description="Knr4/Smi1-like" evidence="2">
    <location>
        <begin position="131"/>
        <end position="284"/>
    </location>
</feature>
<dbReference type="Pfam" id="PF09346">
    <property type="entry name" value="SMI1_KNR4"/>
    <property type="match status" value="1"/>
</dbReference>
<accession>A0ABP1DB02</accession>
<dbReference type="InterPro" id="IPR037883">
    <property type="entry name" value="Knr4/Smi1-like_sf"/>
</dbReference>
<feature type="compositionally biased region" description="Polar residues" evidence="1">
    <location>
        <begin position="49"/>
        <end position="58"/>
    </location>
</feature>
<dbReference type="SUPFAM" id="SSF160631">
    <property type="entry name" value="SMI1/KNR4-like"/>
    <property type="match status" value="1"/>
</dbReference>
<feature type="compositionally biased region" description="Polar residues" evidence="1">
    <location>
        <begin position="410"/>
        <end position="430"/>
    </location>
</feature>
<feature type="region of interest" description="Disordered" evidence="1">
    <location>
        <begin position="496"/>
        <end position="575"/>
    </location>
</feature>
<organism evidence="3 4">
    <name type="scientific">Somion occarium</name>
    <dbReference type="NCBI Taxonomy" id="3059160"/>
    <lineage>
        <taxon>Eukaryota</taxon>
        <taxon>Fungi</taxon>
        <taxon>Dikarya</taxon>
        <taxon>Basidiomycota</taxon>
        <taxon>Agaricomycotina</taxon>
        <taxon>Agaricomycetes</taxon>
        <taxon>Polyporales</taxon>
        <taxon>Cerrenaceae</taxon>
        <taxon>Somion</taxon>
    </lineage>
</organism>
<keyword evidence="4" id="KW-1185">Reference proteome</keyword>
<dbReference type="InterPro" id="IPR018958">
    <property type="entry name" value="Knr4/Smi1-like_dom"/>
</dbReference>
<dbReference type="InterPro" id="IPR051873">
    <property type="entry name" value="KNR4/SMI1_regulator"/>
</dbReference>
<proteinExistence type="predicted"/>
<feature type="region of interest" description="Disordered" evidence="1">
    <location>
        <begin position="1"/>
        <end position="106"/>
    </location>
</feature>
<feature type="region of interest" description="Disordered" evidence="1">
    <location>
        <begin position="623"/>
        <end position="660"/>
    </location>
</feature>
<feature type="compositionally biased region" description="Basic and acidic residues" evidence="1">
    <location>
        <begin position="552"/>
        <end position="563"/>
    </location>
</feature>
<evidence type="ECO:0000259" key="2">
    <source>
        <dbReference type="SMART" id="SM00860"/>
    </source>
</evidence>
<feature type="compositionally biased region" description="Polar residues" evidence="1">
    <location>
        <begin position="21"/>
        <end position="39"/>
    </location>
</feature>
<dbReference type="EMBL" id="OZ037946">
    <property type="protein sequence ID" value="CAL1705021.1"/>
    <property type="molecule type" value="Genomic_DNA"/>
</dbReference>
<evidence type="ECO:0000313" key="4">
    <source>
        <dbReference type="Proteomes" id="UP001497453"/>
    </source>
</evidence>
<dbReference type="SMART" id="SM00860">
    <property type="entry name" value="SMI1_KNR4"/>
    <property type="match status" value="1"/>
</dbReference>
<dbReference type="PANTHER" id="PTHR47432">
    <property type="entry name" value="CELL WALL ASSEMBLY REGULATOR SMI1"/>
    <property type="match status" value="1"/>
</dbReference>
<reference evidence="4" key="1">
    <citation type="submission" date="2024-04" db="EMBL/GenBank/DDBJ databases">
        <authorList>
            <person name="Shaw F."/>
            <person name="Minotto A."/>
        </authorList>
    </citation>
    <scope>NUCLEOTIDE SEQUENCE [LARGE SCALE GENOMIC DNA]</scope>
</reference>
<feature type="compositionally biased region" description="Low complexity" evidence="1">
    <location>
        <begin position="1"/>
        <end position="20"/>
    </location>
</feature>
<dbReference type="Proteomes" id="UP001497453">
    <property type="component" value="Chromosome 3"/>
</dbReference>
<sequence length="660" mass="70673">MSWFTSLFSSSSKTSRNSRTAMSSTHEAFSLPTSSPSQTHHPDAFSPSALHTAQSHTLSSPTSYSYPPPSPVGSYDYVPNPSNSRSRESSLLPLHNPPRTPPYPPLEQTWNRLRSWLSTEYPELGDTLNFGMLPQDLAQVEMAFGFALPAPVRESYLCVDGQEPESAAGCSEGLFFGLTLLPLEDVLEEWRFWREVDDDPNTGANARLREMMQSIPPGWVRREYSSRGWIPLVADKAGNYLGIDMNPDEGGAVGQVIVFGRDFDTKVVIWRGDGPGGWAKWLASFVEDLEAGEGYEIGGDGTSEGSEDSIGYESYFYDGVGKGMGNSGGDSGTGGMKLAGEYKGWNVLEAWADRSVRRWHEAGIIPDPVVPQPDKGKLPENIAPNVVNLPDGSGAQVPIPVLVEDESTTPLGNATNRETAPKQSIPTISVTKPPAPAPFDLPTADDILVTSESETPLAEPDLEAGGDMVMREIIIPPQTSPVSPGRTTPAEVRQAVNVPLPSSPIPRILTSSPDSVTPPAPAVSDLLEDPAPMLPTPTITPSPTSSSANPPEGDKPDSAKSDEESPVMVSAEDSIDASLDTTIRLVGGGGITGSSDLSQDGVLVSEPEEEAIEVPLTDIPLASSTETVKKHQKKNSTSSKRFSILSKRRKDSVNSTKEVV</sequence>
<dbReference type="PANTHER" id="PTHR47432:SF1">
    <property type="entry name" value="CELL WALL ASSEMBLY REGULATOR SMI1"/>
    <property type="match status" value="1"/>
</dbReference>
<feature type="region of interest" description="Disordered" evidence="1">
    <location>
        <begin position="410"/>
        <end position="438"/>
    </location>
</feature>
<feature type="compositionally biased region" description="Low complexity" evidence="1">
    <location>
        <begin position="72"/>
        <end position="94"/>
    </location>
</feature>
<feature type="compositionally biased region" description="Pro residues" evidence="1">
    <location>
        <begin position="95"/>
        <end position="105"/>
    </location>
</feature>
<evidence type="ECO:0000313" key="3">
    <source>
        <dbReference type="EMBL" id="CAL1705021.1"/>
    </source>
</evidence>
<protein>
    <recommendedName>
        <fullName evidence="2">Knr4/Smi1-like domain-containing protein</fullName>
    </recommendedName>
</protein>
<evidence type="ECO:0000256" key="1">
    <source>
        <dbReference type="SAM" id="MobiDB-lite"/>
    </source>
</evidence>
<gene>
    <name evidence="3" type="ORF">GFSPODELE1_LOCUS5239</name>
</gene>